<keyword evidence="3" id="KW-0645">Protease</keyword>
<dbReference type="EMBL" id="JASXSZ010000006">
    <property type="protein sequence ID" value="MDL9980972.1"/>
    <property type="molecule type" value="Genomic_DNA"/>
</dbReference>
<accession>A0ABT7N2R5</accession>
<dbReference type="Pfam" id="PF00768">
    <property type="entry name" value="Peptidase_S11"/>
    <property type="match status" value="1"/>
</dbReference>
<dbReference type="GO" id="GO:0004180">
    <property type="term" value="F:carboxypeptidase activity"/>
    <property type="evidence" value="ECO:0007669"/>
    <property type="project" value="UniProtKB-KW"/>
</dbReference>
<dbReference type="RefSeq" id="WP_286289954.1">
    <property type="nucleotide sequence ID" value="NZ_JASXSZ010000006.1"/>
</dbReference>
<keyword evidence="3" id="KW-0121">Carboxypeptidase</keyword>
<dbReference type="SUPFAM" id="SSF56601">
    <property type="entry name" value="beta-lactamase/transpeptidase-like"/>
    <property type="match status" value="1"/>
</dbReference>
<proteinExistence type="predicted"/>
<name>A0ABT7N2R5_9MICO</name>
<dbReference type="InterPro" id="IPR012338">
    <property type="entry name" value="Beta-lactam/transpept-like"/>
</dbReference>
<feature type="transmembrane region" description="Helical" evidence="1">
    <location>
        <begin position="43"/>
        <end position="64"/>
    </location>
</feature>
<reference evidence="3 4" key="1">
    <citation type="submission" date="2023-06" db="EMBL/GenBank/DDBJ databases">
        <title>Microbacterium sp. nov., isolated from a waste landfill.</title>
        <authorList>
            <person name="Wen W."/>
        </authorList>
    </citation>
    <scope>NUCLEOTIDE SEQUENCE [LARGE SCALE GENOMIC DNA]</scope>
    <source>
        <strain evidence="3 4">ASV49</strain>
    </source>
</reference>
<comment type="caution">
    <text evidence="3">The sequence shown here is derived from an EMBL/GenBank/DDBJ whole genome shotgun (WGS) entry which is preliminary data.</text>
</comment>
<dbReference type="Proteomes" id="UP001235064">
    <property type="component" value="Unassembled WGS sequence"/>
</dbReference>
<keyword evidence="1" id="KW-0812">Transmembrane</keyword>
<evidence type="ECO:0000313" key="3">
    <source>
        <dbReference type="EMBL" id="MDL9980972.1"/>
    </source>
</evidence>
<keyword evidence="4" id="KW-1185">Reference proteome</keyword>
<gene>
    <name evidence="3" type="ORF">QSV35_16670</name>
</gene>
<keyword evidence="1" id="KW-0472">Membrane</keyword>
<keyword evidence="1" id="KW-1133">Transmembrane helix</keyword>
<keyword evidence="3" id="KW-0378">Hydrolase</keyword>
<dbReference type="InterPro" id="IPR001967">
    <property type="entry name" value="Peptidase_S11_N"/>
</dbReference>
<evidence type="ECO:0000259" key="2">
    <source>
        <dbReference type="Pfam" id="PF00768"/>
    </source>
</evidence>
<feature type="domain" description="Peptidase S11 D-alanyl-D-alanine carboxypeptidase A N-terminal" evidence="2">
    <location>
        <begin position="123"/>
        <end position="314"/>
    </location>
</feature>
<sequence>MTTQEESRDEFADLKELMLDEREYDAVSSGADQPTRRRRRRRGLIITAVVLLVLLGTPAGYAAWALNAPVSSPTVSSQPPAIPTPAAATLALPAEGSAAISVAGADQYLGADAAGIWKTSGGDGPRPIASISKLITALVVLHAKPLADANDAGPTITWSKAQHDLYDKYFVMGATISPMPTGSSMSERDAISTMLLPSSANYADALSTWAFGSPGGYTSAAKKWLAANGLTHTTIVEPTGMSARNTSTPTDLIKLGKIAATNPALVAIAGTKSQNVPGAGALQNTNDLLGVDGITGLKTGNLGTGTHNLLYAASLDVGSGAPLQVTGVMLGGQTHDSVSHDVKALLDSIKAGFHDVSLADAGQQLGTYTTRWGSSARMVIRDSASIRTWSDTPITVTMKTTTPTSYQDGAVVGSLTWKAGSQTVSVPVQIEGSIAPPTDWWRLTHPFELGGD</sequence>
<protein>
    <submittedName>
        <fullName evidence="3">D-alanyl-D-alanine carboxypeptidase</fullName>
    </submittedName>
</protein>
<evidence type="ECO:0000256" key="1">
    <source>
        <dbReference type="SAM" id="Phobius"/>
    </source>
</evidence>
<evidence type="ECO:0000313" key="4">
    <source>
        <dbReference type="Proteomes" id="UP001235064"/>
    </source>
</evidence>
<organism evidence="3 4">
    <name type="scientific">Microbacterium candidum</name>
    <dbReference type="NCBI Taxonomy" id="3041922"/>
    <lineage>
        <taxon>Bacteria</taxon>
        <taxon>Bacillati</taxon>
        <taxon>Actinomycetota</taxon>
        <taxon>Actinomycetes</taxon>
        <taxon>Micrococcales</taxon>
        <taxon>Microbacteriaceae</taxon>
        <taxon>Microbacterium</taxon>
    </lineage>
</organism>
<dbReference type="Gene3D" id="3.40.710.10">
    <property type="entry name" value="DD-peptidase/beta-lactamase superfamily"/>
    <property type="match status" value="1"/>
</dbReference>